<proteinExistence type="inferred from homology"/>
<evidence type="ECO:0000256" key="3">
    <source>
        <dbReference type="ARBA" id="ARBA00013812"/>
    </source>
</evidence>
<keyword evidence="6" id="KW-1043">Host membrane</keyword>
<dbReference type="OrthoDB" id="29091at10239"/>
<dbReference type="GO" id="GO:0046740">
    <property type="term" value="P:transport of virus in host, cell to cell"/>
    <property type="evidence" value="ECO:0007669"/>
    <property type="project" value="UniProtKB-KW"/>
</dbReference>
<keyword evidence="9" id="KW-0472">Membrane</keyword>
<dbReference type="GO" id="GO:0044167">
    <property type="term" value="C:host cell endoplasmic reticulum membrane"/>
    <property type="evidence" value="ECO:0007669"/>
    <property type="project" value="UniProtKB-SubCell"/>
</dbReference>
<comment type="similarity">
    <text evidence="2">Belongs to the Tymovirales TGBp3 protein family.</text>
</comment>
<keyword evidence="7" id="KW-1133">Transmembrane helix</keyword>
<evidence type="ECO:0000256" key="11">
    <source>
        <dbReference type="ARBA" id="ARBA00025270"/>
    </source>
</evidence>
<evidence type="ECO:0000256" key="6">
    <source>
        <dbReference type="ARBA" id="ARBA00022870"/>
    </source>
</evidence>
<evidence type="ECO:0000313" key="14">
    <source>
        <dbReference type="EMBL" id="AFJ92911.1"/>
    </source>
</evidence>
<gene>
    <name evidence="14" type="primary">TGB-3</name>
</gene>
<accession>I2E5K7</accession>
<dbReference type="KEGG" id="vg:26101209"/>
<evidence type="ECO:0000256" key="2">
    <source>
        <dbReference type="ARBA" id="ARBA00010355"/>
    </source>
</evidence>
<keyword evidence="10" id="KW-1038">Host endoplasmic reticulum</keyword>
<evidence type="ECO:0000256" key="1">
    <source>
        <dbReference type="ARBA" id="ARBA00004625"/>
    </source>
</evidence>
<reference evidence="14 15" key="1">
    <citation type="journal article" date="2012" name="Arch. Virol.">
        <title>Complete genome sequences of seven carlavirus and potyvirus isolates from Narcissus and Hippeastrum plants in Australia, and proposals to clarify their naming.</title>
        <authorList>
            <person name="Wylie S.J."/>
            <person name="Jones M.G."/>
        </authorList>
    </citation>
    <scope>NUCLEOTIDE SEQUENCE [LARGE SCALE GENOMIC DNA]</scope>
    <source>
        <strain evidence="14">Marijiniup 4</strain>
    </source>
</reference>
<dbReference type="InterPro" id="IPR003411">
    <property type="entry name" value="TGBp3"/>
</dbReference>
<organism evidence="14 15">
    <name type="scientific">Nerine latent virus</name>
    <dbReference type="NCBI Taxonomy" id="797075"/>
    <lineage>
        <taxon>Viruses</taxon>
        <taxon>Riboviria</taxon>
        <taxon>Orthornavirae</taxon>
        <taxon>Kitrinoviricota</taxon>
        <taxon>Alsuviricetes</taxon>
        <taxon>Tymovirales</taxon>
        <taxon>Betaflexiviridae</taxon>
        <taxon>Quinvirinae</taxon>
        <taxon>Carlavirus</taxon>
        <taxon>Carlavirus latensnerinis</taxon>
    </lineage>
</organism>
<dbReference type="GeneID" id="26101209"/>
<keyword evidence="5" id="KW-0812">Transmembrane</keyword>
<comment type="subcellular location">
    <subcellularLocation>
        <location evidence="1">Host endoplasmic reticulum membrane</location>
    </subcellularLocation>
</comment>
<evidence type="ECO:0000256" key="7">
    <source>
        <dbReference type="ARBA" id="ARBA00022989"/>
    </source>
</evidence>
<evidence type="ECO:0000313" key="15">
    <source>
        <dbReference type="Proteomes" id="UP000208069"/>
    </source>
</evidence>
<keyword evidence="4" id="KW-0813">Transport</keyword>
<evidence type="ECO:0000256" key="9">
    <source>
        <dbReference type="ARBA" id="ARBA00023136"/>
    </source>
</evidence>
<dbReference type="Pfam" id="PF02495">
    <property type="entry name" value="TGBp3"/>
    <property type="match status" value="1"/>
</dbReference>
<dbReference type="Proteomes" id="UP000208069">
    <property type="component" value="Segment"/>
</dbReference>
<comment type="function">
    <text evidence="11">Plays a role in viral cell-to-cell propagation, by facilitating genome transport to neighboring plant cells through plasmosdesmata. May induce the formation of granular vesicles derived from the Endoplasmic reticulum, which align on actin filaments.</text>
</comment>
<name>I2E5K7_9VIRU</name>
<sequence length="66" mass="7297">MFPKLSASFYLTTILTSVLTFLLFSASQPNENKCTVIITGESIRILGCTFSEGFLEYAKGLDVLRV</sequence>
<evidence type="ECO:0000256" key="5">
    <source>
        <dbReference type="ARBA" id="ARBA00022692"/>
    </source>
</evidence>
<dbReference type="EMBL" id="JQ395043">
    <property type="protein sequence ID" value="AFJ92911.1"/>
    <property type="molecule type" value="Genomic_RNA"/>
</dbReference>
<evidence type="ECO:0000256" key="13">
    <source>
        <dbReference type="ARBA" id="ARBA00033148"/>
    </source>
</evidence>
<evidence type="ECO:0000256" key="10">
    <source>
        <dbReference type="ARBA" id="ARBA00023184"/>
    </source>
</evidence>
<evidence type="ECO:0000256" key="8">
    <source>
        <dbReference type="ARBA" id="ARBA00023031"/>
    </source>
</evidence>
<protein>
    <recommendedName>
        <fullName evidence="3">Movement protein TGBp3</fullName>
    </recommendedName>
    <alternativeName>
        <fullName evidence="12">7 kDa protein</fullName>
    </alternativeName>
    <alternativeName>
        <fullName evidence="13">Triple gene block 3 protein</fullName>
    </alternativeName>
</protein>
<keyword evidence="8" id="KW-0916">Viral movement protein</keyword>
<dbReference type="RefSeq" id="YP_009174684.1">
    <property type="nucleotide sequence ID" value="NC_028111.1"/>
</dbReference>
<evidence type="ECO:0000256" key="12">
    <source>
        <dbReference type="ARBA" id="ARBA00030266"/>
    </source>
</evidence>
<evidence type="ECO:0000256" key="4">
    <source>
        <dbReference type="ARBA" id="ARBA00022448"/>
    </source>
</evidence>